<sequence>MTTPCAQSDRYFDPHIETMPRDQLERLQEVRILQLMPYVYQRSPLIREVWDEAGVKPSDLRSMADFKAKVPFIDKDRIRRFRDTHGDPFGGLRCADAPHLRGVGFTSGTTGDPTPLPRSEHHTTIDGIQREMWHMGARPHDYMAYALFTFREGLNFDKFTASGIRPVCVPHLPFEVANLVAITRKFRPTTLFMLSTPLIMGLQQYQQKTGDDLREAFSSCRGVVFGGEPLSQSLRQLVESWGLEIFQLTSLGDIATCMECSAHEGMHTWEDLALVEHLDPSGNQPVPDGARGEMVVTALADDVGPLVRFRTDDLVEYTSKPCTCGRTHGRIRPLGRKGDEMLIQGRSVLPLDIFPLMHQFPATQSALFQLVRPQREAEVLKLRVGYAADLLQGSKEELAQAICAAVSAGLGVPAEVELVENAELLKNGPPNKIPRVTKA</sequence>
<dbReference type="InterPro" id="IPR000873">
    <property type="entry name" value="AMP-dep_synth/lig_dom"/>
</dbReference>
<dbReference type="OrthoDB" id="56632at2"/>
<dbReference type="GO" id="GO:0016874">
    <property type="term" value="F:ligase activity"/>
    <property type="evidence" value="ECO:0007669"/>
    <property type="project" value="UniProtKB-KW"/>
</dbReference>
<dbReference type="PANTHER" id="PTHR43845">
    <property type="entry name" value="BLR5969 PROTEIN"/>
    <property type="match status" value="1"/>
</dbReference>
<dbReference type="Gene3D" id="3.40.50.12780">
    <property type="entry name" value="N-terminal domain of ligase-like"/>
    <property type="match status" value="1"/>
</dbReference>
<dbReference type="InterPro" id="IPR042099">
    <property type="entry name" value="ANL_N_sf"/>
</dbReference>
<gene>
    <name evidence="2" type="ORF">D1Y85_16790</name>
</gene>
<accession>A0A3N6PYE1</accession>
<dbReference type="SUPFAM" id="SSF56801">
    <property type="entry name" value="Acetyl-CoA synthetase-like"/>
    <property type="match status" value="1"/>
</dbReference>
<dbReference type="RefSeq" id="WP_124152190.1">
    <property type="nucleotide sequence ID" value="NZ_RQIS01000011.1"/>
</dbReference>
<evidence type="ECO:0000259" key="1">
    <source>
        <dbReference type="Pfam" id="PF00501"/>
    </source>
</evidence>
<dbReference type="Pfam" id="PF00501">
    <property type="entry name" value="AMP-binding"/>
    <property type="match status" value="1"/>
</dbReference>
<dbReference type="PANTHER" id="PTHR43845:SF1">
    <property type="entry name" value="BLR5969 PROTEIN"/>
    <property type="match status" value="1"/>
</dbReference>
<dbReference type="EMBL" id="RQIS01000011">
    <property type="protein sequence ID" value="RQH05056.1"/>
    <property type="molecule type" value="Genomic_DNA"/>
</dbReference>
<dbReference type="InterPro" id="IPR045851">
    <property type="entry name" value="AMP-bd_C_sf"/>
</dbReference>
<protein>
    <submittedName>
        <fullName evidence="2">Phenylacetate--CoA ligase family protein</fullName>
    </submittedName>
</protein>
<reference evidence="2 3" key="1">
    <citation type="submission" date="2018-11" db="EMBL/GenBank/DDBJ databases">
        <title>Paraburkholderia sp. DHOA04, isolated from soil.</title>
        <authorList>
            <person name="Gao Z.-H."/>
            <person name="Qiu L.-H."/>
            <person name="Fu J.-C."/>
        </authorList>
    </citation>
    <scope>NUCLEOTIDE SEQUENCE [LARGE SCALE GENOMIC DNA]</scope>
    <source>
        <strain evidence="2 3">DHOA04</strain>
    </source>
</reference>
<proteinExistence type="predicted"/>
<dbReference type="AlphaFoldDB" id="A0A3N6PYE1"/>
<feature type="domain" description="AMP-dependent synthetase/ligase" evidence="1">
    <location>
        <begin position="101"/>
        <end position="296"/>
    </location>
</feature>
<name>A0A3N6PYE1_9BURK</name>
<evidence type="ECO:0000313" key="3">
    <source>
        <dbReference type="Proteomes" id="UP000272778"/>
    </source>
</evidence>
<dbReference type="Proteomes" id="UP000272778">
    <property type="component" value="Unassembled WGS sequence"/>
</dbReference>
<evidence type="ECO:0000313" key="2">
    <source>
        <dbReference type="EMBL" id="RQH05056.1"/>
    </source>
</evidence>
<dbReference type="Gene3D" id="3.30.300.30">
    <property type="match status" value="1"/>
</dbReference>
<organism evidence="2 3">
    <name type="scientific">Paraburkholderia dinghuensis</name>
    <dbReference type="NCBI Taxonomy" id="2305225"/>
    <lineage>
        <taxon>Bacteria</taxon>
        <taxon>Pseudomonadati</taxon>
        <taxon>Pseudomonadota</taxon>
        <taxon>Betaproteobacteria</taxon>
        <taxon>Burkholderiales</taxon>
        <taxon>Burkholderiaceae</taxon>
        <taxon>Paraburkholderia</taxon>
    </lineage>
</organism>
<keyword evidence="2" id="KW-0436">Ligase</keyword>
<comment type="caution">
    <text evidence="2">The sequence shown here is derived from an EMBL/GenBank/DDBJ whole genome shotgun (WGS) entry which is preliminary data.</text>
</comment>
<keyword evidence="3" id="KW-1185">Reference proteome</keyword>